<evidence type="ECO:0000313" key="7">
    <source>
        <dbReference type="EMBL" id="GFP79667.1"/>
    </source>
</evidence>
<feature type="transmembrane region" description="Helical" evidence="6">
    <location>
        <begin position="222"/>
        <end position="240"/>
    </location>
</feature>
<evidence type="ECO:0000256" key="1">
    <source>
        <dbReference type="ARBA" id="ARBA00004141"/>
    </source>
</evidence>
<dbReference type="GO" id="GO:0016020">
    <property type="term" value="C:membrane"/>
    <property type="evidence" value="ECO:0007669"/>
    <property type="project" value="UniProtKB-SubCell"/>
</dbReference>
<evidence type="ECO:0000256" key="3">
    <source>
        <dbReference type="ARBA" id="ARBA00022692"/>
    </source>
</evidence>
<feature type="transmembrane region" description="Helical" evidence="6">
    <location>
        <begin position="50"/>
        <end position="71"/>
    </location>
</feature>
<keyword evidence="3 6" id="KW-0812">Transmembrane</keyword>
<gene>
    <name evidence="7" type="ORF">PHJA_000110200</name>
</gene>
<dbReference type="GO" id="GO:1990961">
    <property type="term" value="P:xenobiotic detoxification by transmembrane export across the plasma membrane"/>
    <property type="evidence" value="ECO:0007669"/>
    <property type="project" value="InterPro"/>
</dbReference>
<evidence type="ECO:0000256" key="5">
    <source>
        <dbReference type="ARBA" id="ARBA00023136"/>
    </source>
</evidence>
<evidence type="ECO:0000256" key="2">
    <source>
        <dbReference type="ARBA" id="ARBA00010199"/>
    </source>
</evidence>
<dbReference type="GO" id="GO:0042910">
    <property type="term" value="F:xenobiotic transmembrane transporter activity"/>
    <property type="evidence" value="ECO:0007669"/>
    <property type="project" value="InterPro"/>
</dbReference>
<feature type="transmembrane region" description="Helical" evidence="6">
    <location>
        <begin position="266"/>
        <end position="288"/>
    </location>
</feature>
<sequence>MSSHGDTEAAAAETPLLGRKAAAAADERWLSKVIDVDEAKEQILFAVPMVLTNVSYYFIPLVSVMFAGHLGDLELAGSNLANSWAAVSGFALMVGLSGALETLCGQGHGAKMYRMLGIYLQASCIITIFFTIIVSVIWWYSDIILILLHQDPRIAKAAGLYLKYLIPGLVAYGVLQNILRFLQTQSVVMPLVVCSLVPLAVHVGIAYGLVHWTTLAYRGAPLAASISLWISVLMLGLYVIKADKFKQTWTGLSSESFGHVYSNFKIALPSAAMVCLEYWAFEILVLLAGLMPNSEVSTSLIAMCVNTEAISFMVAYGLSAAASTRVSNELGAGNPGRARRAMAVTLKLTVLLALCVVVALSFGHNLWARSFSDNPVIINAYASMTPLLVLSISCDFIQGILSGVARGCGLQHLAMFINLGTFYLIGMPIAGVLAFKFNLHAKLDDDHPIWLNTEHEKILALRRSVAKSRRLPSAVVGTKILLSIVMRSDHGEVILLLHLLDAHRDLVRGIRGFRVLIEEWAVVGFGYGC</sequence>
<proteinExistence type="inferred from homology"/>
<evidence type="ECO:0000256" key="4">
    <source>
        <dbReference type="ARBA" id="ARBA00022989"/>
    </source>
</evidence>
<keyword evidence="4 6" id="KW-1133">Transmembrane helix</keyword>
<feature type="transmembrane region" description="Helical" evidence="6">
    <location>
        <begin position="160"/>
        <end position="179"/>
    </location>
</feature>
<dbReference type="Pfam" id="PF01554">
    <property type="entry name" value="MatE"/>
    <property type="match status" value="2"/>
</dbReference>
<feature type="transmembrane region" description="Helical" evidence="6">
    <location>
        <begin position="116"/>
        <end position="140"/>
    </location>
</feature>
<dbReference type="NCBIfam" id="TIGR00797">
    <property type="entry name" value="matE"/>
    <property type="match status" value="1"/>
</dbReference>
<dbReference type="CDD" id="cd13132">
    <property type="entry name" value="MATE_eukaryotic"/>
    <property type="match status" value="1"/>
</dbReference>
<reference evidence="7" key="1">
    <citation type="submission" date="2020-07" db="EMBL/GenBank/DDBJ databases">
        <title>Ethylene signaling mediates host invasion by parasitic plants.</title>
        <authorList>
            <person name="Yoshida S."/>
        </authorList>
    </citation>
    <scope>NUCLEOTIDE SEQUENCE</scope>
    <source>
        <strain evidence="7">Okayama</strain>
    </source>
</reference>
<dbReference type="InterPro" id="IPR045069">
    <property type="entry name" value="MATE_euk"/>
</dbReference>
<dbReference type="InterPro" id="IPR002528">
    <property type="entry name" value="MATE_fam"/>
</dbReference>
<feature type="transmembrane region" description="Helical" evidence="6">
    <location>
        <begin position="300"/>
        <end position="323"/>
    </location>
</feature>
<comment type="subcellular location">
    <subcellularLocation>
        <location evidence="1">Membrane</location>
        <topology evidence="1">Multi-pass membrane protein</topology>
    </subcellularLocation>
</comment>
<protein>
    <recommendedName>
        <fullName evidence="6">Protein DETOXIFICATION</fullName>
    </recommendedName>
    <alternativeName>
        <fullName evidence="6">Multidrug and toxic compound extrusion protein</fullName>
    </alternativeName>
</protein>
<feature type="transmembrane region" description="Helical" evidence="6">
    <location>
        <begin position="191"/>
        <end position="210"/>
    </location>
</feature>
<feature type="transmembrane region" description="Helical" evidence="6">
    <location>
        <begin position="376"/>
        <end position="401"/>
    </location>
</feature>
<feature type="transmembrane region" description="Helical" evidence="6">
    <location>
        <begin position="413"/>
        <end position="435"/>
    </location>
</feature>
<comment type="similarity">
    <text evidence="2 6">Belongs to the multi antimicrobial extrusion (MATE) (TC 2.A.66.1) family.</text>
</comment>
<dbReference type="OrthoDB" id="2126698at2759"/>
<evidence type="ECO:0000256" key="6">
    <source>
        <dbReference type="RuleBase" id="RU004914"/>
    </source>
</evidence>
<dbReference type="Proteomes" id="UP000653305">
    <property type="component" value="Unassembled WGS sequence"/>
</dbReference>
<dbReference type="AlphaFoldDB" id="A0A830AYT1"/>
<keyword evidence="8" id="KW-1185">Reference proteome</keyword>
<name>A0A830AYT1_9LAMI</name>
<accession>A0A830AYT1</accession>
<dbReference type="PANTHER" id="PTHR11206">
    <property type="entry name" value="MULTIDRUG RESISTANCE PROTEIN"/>
    <property type="match status" value="1"/>
</dbReference>
<feature type="transmembrane region" description="Helical" evidence="6">
    <location>
        <begin position="83"/>
        <end position="104"/>
    </location>
</feature>
<dbReference type="EMBL" id="BMAC01000010">
    <property type="protein sequence ID" value="GFP79667.1"/>
    <property type="molecule type" value="Genomic_DNA"/>
</dbReference>
<dbReference type="GO" id="GO:0015297">
    <property type="term" value="F:antiporter activity"/>
    <property type="evidence" value="ECO:0007669"/>
    <property type="project" value="InterPro"/>
</dbReference>
<comment type="caution">
    <text evidence="7">The sequence shown here is derived from an EMBL/GenBank/DDBJ whole genome shotgun (WGS) entry which is preliminary data.</text>
</comment>
<organism evidence="7 8">
    <name type="scientific">Phtheirospermum japonicum</name>
    <dbReference type="NCBI Taxonomy" id="374723"/>
    <lineage>
        <taxon>Eukaryota</taxon>
        <taxon>Viridiplantae</taxon>
        <taxon>Streptophyta</taxon>
        <taxon>Embryophyta</taxon>
        <taxon>Tracheophyta</taxon>
        <taxon>Spermatophyta</taxon>
        <taxon>Magnoliopsida</taxon>
        <taxon>eudicotyledons</taxon>
        <taxon>Gunneridae</taxon>
        <taxon>Pentapetalae</taxon>
        <taxon>asterids</taxon>
        <taxon>lamiids</taxon>
        <taxon>Lamiales</taxon>
        <taxon>Orobanchaceae</taxon>
        <taxon>Orobanchaceae incertae sedis</taxon>
        <taxon>Phtheirospermum</taxon>
    </lineage>
</organism>
<evidence type="ECO:0000313" key="8">
    <source>
        <dbReference type="Proteomes" id="UP000653305"/>
    </source>
</evidence>
<keyword evidence="5 6" id="KW-0472">Membrane</keyword>
<feature type="transmembrane region" description="Helical" evidence="6">
    <location>
        <begin position="344"/>
        <end position="364"/>
    </location>
</feature>